<proteinExistence type="inferred from homology"/>
<dbReference type="GO" id="GO:0019441">
    <property type="term" value="P:L-tryptophan catabolic process to kynurenine"/>
    <property type="evidence" value="ECO:0007669"/>
    <property type="project" value="TreeGrafter"/>
</dbReference>
<comment type="pathway">
    <text evidence="4 6">Cofactor biosynthesis; NAD(+) biosynthesis; quinolinate from L-kynurenine: step 2/3.</text>
</comment>
<dbReference type="AlphaFoldDB" id="A0A1H2MS84"/>
<keyword evidence="1 4" id="KW-0662">Pyridine nucleotide biosynthesis</keyword>
<dbReference type="GO" id="GO:0005737">
    <property type="term" value="C:cytoplasm"/>
    <property type="evidence" value="ECO:0007669"/>
    <property type="project" value="UniProtKB-UniRule"/>
</dbReference>
<feature type="binding site" evidence="4">
    <location>
        <position position="204"/>
    </location>
    <ligand>
        <name>pyridoxal 5'-phosphate</name>
        <dbReference type="ChEBI" id="CHEBI:597326"/>
    </ligand>
</feature>
<dbReference type="InterPro" id="IPR015422">
    <property type="entry name" value="PyrdxlP-dep_Trfase_small"/>
</dbReference>
<feature type="binding site" evidence="4">
    <location>
        <position position="207"/>
    </location>
    <ligand>
        <name>pyridoxal 5'-phosphate</name>
        <dbReference type="ChEBI" id="CHEBI:597326"/>
    </ligand>
</feature>
<dbReference type="UniPathway" id="UPA00253">
    <property type="reaction ID" value="UER00329"/>
</dbReference>
<comment type="pathway">
    <text evidence="4 6">Amino-acid degradation; L-kynurenine degradation; L-alanine and anthranilate from L-kynurenine: step 1/1.</text>
</comment>
<dbReference type="Pfam" id="PF22580">
    <property type="entry name" value="KYNU_C"/>
    <property type="match status" value="1"/>
</dbReference>
<dbReference type="STRING" id="546874.SAMN04488544_2621"/>
<keyword evidence="3 4" id="KW-0663">Pyridoxal phosphate</keyword>
<name>A0A1H2MS84_9ACTN</name>
<evidence type="ECO:0000256" key="1">
    <source>
        <dbReference type="ARBA" id="ARBA00022642"/>
    </source>
</evidence>
<feature type="binding site" evidence="4">
    <location>
        <position position="285"/>
    </location>
    <ligand>
        <name>pyridoxal 5'-phosphate</name>
        <dbReference type="ChEBI" id="CHEBI:597326"/>
    </ligand>
</feature>
<comment type="caution">
    <text evidence="4">Lacks conserved residue(s) required for the propagation of feature annotation.</text>
</comment>
<dbReference type="GO" id="GO:0097053">
    <property type="term" value="P:L-kynurenine catabolic process"/>
    <property type="evidence" value="ECO:0007669"/>
    <property type="project" value="UniProtKB-UniRule"/>
</dbReference>
<dbReference type="InterPro" id="IPR015421">
    <property type="entry name" value="PyrdxlP-dep_Trfase_major"/>
</dbReference>
<feature type="binding site" evidence="4">
    <location>
        <position position="229"/>
    </location>
    <ligand>
        <name>pyridoxal 5'-phosphate</name>
        <dbReference type="ChEBI" id="CHEBI:597326"/>
    </ligand>
</feature>
<dbReference type="RefSeq" id="WP_091080409.1">
    <property type="nucleotide sequence ID" value="NZ_LT629799.1"/>
</dbReference>
<dbReference type="OrthoDB" id="9812626at2"/>
<sequence>MTAPTTRADCVRLDEADPLAALRDEFAVPDGLVYLDGNSLGVRPRAAAARAAQVVEQEWGHDLIGSWNSAGWWELPGRLGDRLAPLIGGGPGTTLVTDTTTSNLFKALAAAMTLQSSAAPGRRLVVSERDNFPTDLYVAAGLAELLGQGHELRLIESPADLDAALADGPAVVTLSHVNYRTGALWDLADVTARVHAAGALVVWDLAHSVGALPIDLSGADADFAVGCTYKYLNGGPGSPAFLWVHPRHAGAGTSALPGWWGHARPFAMESAFEPAEGVGRFLSGTQPVVSLALVECGLDIASCADLAAVRAKSLALGDLFLDLVEQRCGDHPLTLVTPREHERRGSHLTLAHPDAFAVVQALIARGVVGDYREPDCMRFGLTPLYLRFVDVWDAVDALADVLDTRAYEDPAHRTRSTVT</sequence>
<keyword evidence="2 4" id="KW-0378">Hydrolase</keyword>
<evidence type="ECO:0000313" key="7">
    <source>
        <dbReference type="EMBL" id="SDU96099.1"/>
    </source>
</evidence>
<dbReference type="GO" id="GO:0009435">
    <property type="term" value="P:NAD+ biosynthetic process"/>
    <property type="evidence" value="ECO:0007669"/>
    <property type="project" value="UniProtKB-UniRule"/>
</dbReference>
<evidence type="ECO:0000313" key="8">
    <source>
        <dbReference type="Proteomes" id="UP000198825"/>
    </source>
</evidence>
<dbReference type="PANTHER" id="PTHR14084">
    <property type="entry name" value="KYNURENINASE"/>
    <property type="match status" value="1"/>
</dbReference>
<dbReference type="InterPro" id="IPR015424">
    <property type="entry name" value="PyrdxlP-dep_Trfase"/>
</dbReference>
<feature type="modified residue" description="N6-(pyridoxal phosphate)lysine" evidence="4">
    <location>
        <position position="230"/>
    </location>
</feature>
<dbReference type="PANTHER" id="PTHR14084:SF0">
    <property type="entry name" value="KYNURENINASE"/>
    <property type="match status" value="1"/>
</dbReference>
<dbReference type="EMBL" id="LT629799">
    <property type="protein sequence ID" value="SDU96099.1"/>
    <property type="molecule type" value="Genomic_DNA"/>
</dbReference>
<feature type="binding site" evidence="4">
    <location>
        <position position="259"/>
    </location>
    <ligand>
        <name>pyridoxal 5'-phosphate</name>
        <dbReference type="ChEBI" id="CHEBI:597326"/>
    </ligand>
</feature>
<dbReference type="GO" id="GO:0030170">
    <property type="term" value="F:pyridoxal phosphate binding"/>
    <property type="evidence" value="ECO:0007669"/>
    <property type="project" value="UniProtKB-UniRule"/>
</dbReference>
<dbReference type="EC" id="3.7.1.3" evidence="4 5"/>
<comment type="function">
    <text evidence="4 6">Catalyzes the cleavage of L-kynurenine (L-Kyn) and L-3-hydroxykynurenine (L-3OHKyn) into anthranilic acid (AA) and 3-hydroxyanthranilic acid (3-OHAA), respectively.</text>
</comment>
<feature type="binding site" evidence="4">
    <location>
        <begin position="132"/>
        <end position="135"/>
    </location>
    <ligand>
        <name>pyridoxal 5'-phosphate</name>
        <dbReference type="ChEBI" id="CHEBI:597326"/>
    </ligand>
</feature>
<comment type="catalytic activity">
    <reaction evidence="4 6">
        <text>L-kynurenine + H2O = anthranilate + L-alanine + H(+)</text>
        <dbReference type="Rhea" id="RHEA:16813"/>
        <dbReference type="ChEBI" id="CHEBI:15377"/>
        <dbReference type="ChEBI" id="CHEBI:15378"/>
        <dbReference type="ChEBI" id="CHEBI:16567"/>
        <dbReference type="ChEBI" id="CHEBI:57959"/>
        <dbReference type="ChEBI" id="CHEBI:57972"/>
        <dbReference type="EC" id="3.7.1.3"/>
    </reaction>
</comment>
<comment type="similarity">
    <text evidence="4 6">Belongs to the kynureninase family.</text>
</comment>
<dbReference type="GO" id="GO:0019805">
    <property type="term" value="P:quinolinate biosynthetic process"/>
    <property type="evidence" value="ECO:0007669"/>
    <property type="project" value="UniProtKB-UniRule"/>
</dbReference>
<evidence type="ECO:0000256" key="4">
    <source>
        <dbReference type="HAMAP-Rule" id="MF_01970"/>
    </source>
</evidence>
<keyword evidence="8" id="KW-1185">Reference proteome</keyword>
<evidence type="ECO:0000256" key="6">
    <source>
        <dbReference type="PIRNR" id="PIRNR038800"/>
    </source>
</evidence>
<organism evidence="7 8">
    <name type="scientific">Microlunatus sagamiharensis</name>
    <dbReference type="NCBI Taxonomy" id="546874"/>
    <lineage>
        <taxon>Bacteria</taxon>
        <taxon>Bacillati</taxon>
        <taxon>Actinomycetota</taxon>
        <taxon>Actinomycetes</taxon>
        <taxon>Propionibacteriales</taxon>
        <taxon>Propionibacteriaceae</taxon>
        <taxon>Microlunatus</taxon>
    </lineage>
</organism>
<dbReference type="Gene3D" id="3.40.640.10">
    <property type="entry name" value="Type I PLP-dependent aspartate aminotransferase-like (Major domain)"/>
    <property type="match status" value="1"/>
</dbReference>
<dbReference type="HAMAP" id="MF_01970">
    <property type="entry name" value="Kynureninase"/>
    <property type="match status" value="1"/>
</dbReference>
<dbReference type="PIRSF" id="PIRSF038800">
    <property type="entry name" value="KYNU"/>
    <property type="match status" value="1"/>
</dbReference>
<comment type="cofactor">
    <cofactor evidence="4 6">
        <name>pyridoxal 5'-phosphate</name>
        <dbReference type="ChEBI" id="CHEBI:597326"/>
    </cofactor>
</comment>
<dbReference type="Proteomes" id="UP000198825">
    <property type="component" value="Chromosome I"/>
</dbReference>
<accession>A0A1H2MS84</accession>
<dbReference type="Gene3D" id="3.90.1150.10">
    <property type="entry name" value="Aspartate Aminotransferase, domain 1"/>
    <property type="match status" value="1"/>
</dbReference>
<dbReference type="GO" id="GO:0043420">
    <property type="term" value="P:anthranilate metabolic process"/>
    <property type="evidence" value="ECO:0007669"/>
    <property type="project" value="TreeGrafter"/>
</dbReference>
<gene>
    <name evidence="4" type="primary">kynU</name>
    <name evidence="7" type="ORF">SAMN04488544_2621</name>
</gene>
<feature type="binding site" evidence="4">
    <location>
        <position position="100"/>
    </location>
    <ligand>
        <name>pyridoxal 5'-phosphate</name>
        <dbReference type="ChEBI" id="CHEBI:597326"/>
    </ligand>
</feature>
<dbReference type="GO" id="GO:0030429">
    <property type="term" value="F:kynureninase activity"/>
    <property type="evidence" value="ECO:0007669"/>
    <property type="project" value="UniProtKB-UniRule"/>
</dbReference>
<evidence type="ECO:0000256" key="5">
    <source>
        <dbReference type="NCBIfam" id="TIGR01814"/>
    </source>
</evidence>
<dbReference type="NCBIfam" id="TIGR01814">
    <property type="entry name" value="kynureninase"/>
    <property type="match status" value="1"/>
</dbReference>
<evidence type="ECO:0000256" key="3">
    <source>
        <dbReference type="ARBA" id="ARBA00022898"/>
    </source>
</evidence>
<comment type="catalytic activity">
    <reaction evidence="6">
        <text>3-hydroxy-L-kynurenine + H2O = 3-hydroxyanthranilate + L-alanine + H(+)</text>
        <dbReference type="Rhea" id="RHEA:25143"/>
        <dbReference type="ChEBI" id="CHEBI:15377"/>
        <dbReference type="ChEBI" id="CHEBI:15378"/>
        <dbReference type="ChEBI" id="CHEBI:36559"/>
        <dbReference type="ChEBI" id="CHEBI:57972"/>
        <dbReference type="ChEBI" id="CHEBI:58125"/>
        <dbReference type="EC" id="3.7.1.3"/>
    </reaction>
</comment>
<protein>
    <recommendedName>
        <fullName evidence="4 5">Kynureninase</fullName>
        <ecNumber evidence="4 5">3.7.1.3</ecNumber>
    </recommendedName>
    <alternativeName>
        <fullName evidence="4">L-kynurenine hydrolase</fullName>
    </alternativeName>
</protein>
<feature type="binding site" evidence="4">
    <location>
        <position position="101"/>
    </location>
    <ligand>
        <name>pyridoxal 5'-phosphate</name>
        <dbReference type="ChEBI" id="CHEBI:597326"/>
    </ligand>
</feature>
<dbReference type="UniPathway" id="UPA00334">
    <property type="reaction ID" value="UER00455"/>
</dbReference>
<comment type="subunit">
    <text evidence="4 6">Homodimer.</text>
</comment>
<dbReference type="InterPro" id="IPR010111">
    <property type="entry name" value="Kynureninase"/>
</dbReference>
<reference evidence="8" key="1">
    <citation type="submission" date="2016-10" db="EMBL/GenBank/DDBJ databases">
        <authorList>
            <person name="Varghese N."/>
            <person name="Submissions S."/>
        </authorList>
    </citation>
    <scope>NUCLEOTIDE SEQUENCE [LARGE SCALE GENOMIC DNA]</scope>
    <source>
        <strain evidence="8">DSM 21743</strain>
    </source>
</reference>
<evidence type="ECO:0000256" key="2">
    <source>
        <dbReference type="ARBA" id="ARBA00022801"/>
    </source>
</evidence>
<dbReference type="SUPFAM" id="SSF53383">
    <property type="entry name" value="PLP-dependent transferases"/>
    <property type="match status" value="1"/>
</dbReference>